<dbReference type="EMBL" id="JACBKZ010000009">
    <property type="protein sequence ID" value="KAF5942779.1"/>
    <property type="molecule type" value="Genomic_DNA"/>
</dbReference>
<dbReference type="Proteomes" id="UP000593564">
    <property type="component" value="Unassembled WGS sequence"/>
</dbReference>
<dbReference type="Pfam" id="PF02893">
    <property type="entry name" value="GRAM"/>
    <property type="match status" value="1"/>
</dbReference>
<dbReference type="InterPro" id="IPR037848">
    <property type="entry name" value="GEM-like"/>
</dbReference>
<dbReference type="Gene3D" id="2.30.29.30">
    <property type="entry name" value="Pleckstrin-homology domain (PH domain)/Phosphotyrosine-binding domain (PTB)"/>
    <property type="match status" value="1"/>
</dbReference>
<evidence type="ECO:0000313" key="4">
    <source>
        <dbReference type="Proteomes" id="UP000593564"/>
    </source>
</evidence>
<reference evidence="3 4" key="2">
    <citation type="submission" date="2020-07" db="EMBL/GenBank/DDBJ databases">
        <title>Genome assembly of wild tea tree DASZ reveals pedigree and selection history of tea varieties.</title>
        <authorList>
            <person name="Zhang W."/>
        </authorList>
    </citation>
    <scope>NUCLEOTIDE SEQUENCE [LARGE SCALE GENOMIC DNA]</scope>
    <source>
        <strain evidence="4">cv. G240</strain>
        <tissue evidence="3">Leaf</tissue>
    </source>
</reference>
<name>A0A7J7GPP9_CAMSI</name>
<evidence type="ECO:0000313" key="3">
    <source>
        <dbReference type="EMBL" id="KAF5942779.1"/>
    </source>
</evidence>
<comment type="caution">
    <text evidence="3">The sequence shown here is derived from an EMBL/GenBank/DDBJ whole genome shotgun (WGS) entry which is preliminary data.</text>
</comment>
<dbReference type="AlphaFoldDB" id="A0A7J7GPP9"/>
<proteinExistence type="inferred from homology"/>
<dbReference type="PANTHER" id="PTHR31969">
    <property type="entry name" value="GEM-LIKE PROTEIN 2"/>
    <property type="match status" value="1"/>
</dbReference>
<gene>
    <name evidence="3" type="ORF">HYC85_020421</name>
</gene>
<dbReference type="InterPro" id="IPR011993">
    <property type="entry name" value="PH-like_dom_sf"/>
</dbReference>
<comment type="similarity">
    <text evidence="1">Belongs to the GEM family.</text>
</comment>
<dbReference type="CDD" id="cd13222">
    <property type="entry name" value="PH-GRAM_GEM"/>
    <property type="match status" value="1"/>
</dbReference>
<reference evidence="4" key="1">
    <citation type="journal article" date="2020" name="Nat. Commun.">
        <title>Genome assembly of wild tea tree DASZ reveals pedigree and selection history of tea varieties.</title>
        <authorList>
            <person name="Zhang W."/>
            <person name="Zhang Y."/>
            <person name="Qiu H."/>
            <person name="Guo Y."/>
            <person name="Wan H."/>
            <person name="Zhang X."/>
            <person name="Scossa F."/>
            <person name="Alseekh S."/>
            <person name="Zhang Q."/>
            <person name="Wang P."/>
            <person name="Xu L."/>
            <person name="Schmidt M.H."/>
            <person name="Jia X."/>
            <person name="Li D."/>
            <person name="Zhu A."/>
            <person name="Guo F."/>
            <person name="Chen W."/>
            <person name="Ni D."/>
            <person name="Usadel B."/>
            <person name="Fernie A.R."/>
            <person name="Wen W."/>
        </authorList>
    </citation>
    <scope>NUCLEOTIDE SEQUENCE [LARGE SCALE GENOMIC DNA]</scope>
    <source>
        <strain evidence="4">cv. G240</strain>
    </source>
</reference>
<dbReference type="PROSITE" id="PS50890">
    <property type="entry name" value="PUA"/>
    <property type="match status" value="1"/>
</dbReference>
<feature type="domain" description="GRAM" evidence="2">
    <location>
        <begin position="202"/>
        <end position="280"/>
    </location>
</feature>
<keyword evidence="4" id="KW-1185">Reference proteome</keyword>
<protein>
    <recommendedName>
        <fullName evidence="2">GRAM domain-containing protein</fullName>
    </recommendedName>
</protein>
<sequence>MPSGLEMLLNGEEREKIEGLKGRLVRQRRDFDLERCFLFGGETGSAMVMIDGSKGKVFRSHYGDFSPNSLFLTLGYELRGLNSMVEDGKGEIESLEVNEILVSIHTNSRYPNSRLGVLIKNWIEGSNQVLKLELKLIYSVGICLHPSTGGERQAAAATEQKKAEAVARDIWHNLKMGHFVCESAWGKFNLTAKAMAEGGFESLFKQTFPTEPNEKLKNTFACYLSTTTGPVAGTLYLSTARAAFCSDRPMSFIAPSGQEAWCYYKAMIPLANIATVNPVIMREKSSEKYIQIVTVAGPDFWFMGFVNFEKASHHLLDSLSDF</sequence>
<dbReference type="InterPro" id="IPR004182">
    <property type="entry name" value="GRAM"/>
</dbReference>
<dbReference type="SMART" id="SM00568">
    <property type="entry name" value="GRAM"/>
    <property type="match status" value="1"/>
</dbReference>
<accession>A0A7J7GPP9</accession>
<organism evidence="3 4">
    <name type="scientific">Camellia sinensis</name>
    <name type="common">Tea plant</name>
    <name type="synonym">Thea sinensis</name>
    <dbReference type="NCBI Taxonomy" id="4442"/>
    <lineage>
        <taxon>Eukaryota</taxon>
        <taxon>Viridiplantae</taxon>
        <taxon>Streptophyta</taxon>
        <taxon>Embryophyta</taxon>
        <taxon>Tracheophyta</taxon>
        <taxon>Spermatophyta</taxon>
        <taxon>Magnoliopsida</taxon>
        <taxon>eudicotyledons</taxon>
        <taxon>Gunneridae</taxon>
        <taxon>Pentapetalae</taxon>
        <taxon>asterids</taxon>
        <taxon>Ericales</taxon>
        <taxon>Theaceae</taxon>
        <taxon>Camellia</taxon>
    </lineage>
</organism>
<evidence type="ECO:0000259" key="2">
    <source>
        <dbReference type="SMART" id="SM00568"/>
    </source>
</evidence>
<evidence type="ECO:0000256" key="1">
    <source>
        <dbReference type="ARBA" id="ARBA00009414"/>
    </source>
</evidence>